<protein>
    <submittedName>
        <fullName evidence="3">Replication initiation protein</fullName>
    </submittedName>
</protein>
<name>A0ABM9YU09_9PAST</name>
<keyword evidence="4" id="KW-1185">Reference proteome</keyword>
<evidence type="ECO:0000313" key="4">
    <source>
        <dbReference type="Proteomes" id="UP000003394"/>
    </source>
</evidence>
<keyword evidence="2" id="KW-0235">DNA replication</keyword>
<organism evidence="3 4">
    <name type="scientific">Actinobacillus minor 202</name>
    <dbReference type="NCBI Taxonomy" id="591023"/>
    <lineage>
        <taxon>Bacteria</taxon>
        <taxon>Pseudomonadati</taxon>
        <taxon>Pseudomonadota</taxon>
        <taxon>Gammaproteobacteria</taxon>
        <taxon>Pasteurellales</taxon>
        <taxon>Pasteurellaceae</taxon>
        <taxon>Actinobacillus</taxon>
    </lineage>
</organism>
<reference evidence="3 4" key="1">
    <citation type="journal article" date="2010" name="Vet. Microbiol.">
        <title>Production of haemolysins by strains of the Actinobacillus minor/porcitonsillarum complex.</title>
        <authorList>
            <person name="Arya G."/>
            <person name="Niven D.F."/>
        </authorList>
    </citation>
    <scope>NUCLEOTIDE SEQUENCE [LARGE SCALE GENOMIC DNA]</scope>
    <source>
        <strain evidence="4">strain 202</strain>
    </source>
</reference>
<comment type="similarity">
    <text evidence="1">Belongs to the Gram-positive plasmids replication protein type 1 family.</text>
</comment>
<accession>A0ABM9YU09</accession>
<dbReference type="EMBL" id="ACFT01000079">
    <property type="protein sequence ID" value="EEV24807.1"/>
    <property type="molecule type" value="Genomic_DNA"/>
</dbReference>
<dbReference type="Proteomes" id="UP000003394">
    <property type="component" value="Unassembled WGS sequence"/>
</dbReference>
<comment type="caution">
    <text evidence="3">The sequence shown here is derived from an EMBL/GenBank/DDBJ whole genome shotgun (WGS) entry which is preliminary data.</text>
</comment>
<dbReference type="InterPro" id="IPR000989">
    <property type="entry name" value="Rep"/>
</dbReference>
<evidence type="ECO:0000256" key="2">
    <source>
        <dbReference type="ARBA" id="ARBA00022705"/>
    </source>
</evidence>
<gene>
    <name evidence="3" type="ORF">AM202_01245</name>
</gene>
<evidence type="ECO:0000256" key="1">
    <source>
        <dbReference type="ARBA" id="ARBA00008909"/>
    </source>
</evidence>
<proteinExistence type="inferred from homology"/>
<sequence>MAWRARLFQNLPALLEEQGDMNFIFLTLTVKNCPITELSDYLKFMNDSFARLRKLKPFKKAVKGFLRATEVTKSGDDAHPHFHCILAVSKSYFKSRDYVTTAQWAEMWQQSLRVDYLPVVDCRKIRQKGTELESKAIVETLKYTTKIDDLLDDQAWFLELTEQLFKKRFIATGGVFKDILKEEVSETDMLCLSEEDQEQTEQQEQESLKKSLFFGWETSSKKYRKVKNPFAD</sequence>
<dbReference type="Pfam" id="PF01446">
    <property type="entry name" value="Rep_1"/>
    <property type="match status" value="1"/>
</dbReference>
<evidence type="ECO:0000313" key="3">
    <source>
        <dbReference type="EMBL" id="EEV24807.1"/>
    </source>
</evidence>